<feature type="domain" description="F-box" evidence="1">
    <location>
        <begin position="1"/>
        <end position="44"/>
    </location>
</feature>
<dbReference type="PROSITE" id="PS50181">
    <property type="entry name" value="FBOX"/>
    <property type="match status" value="1"/>
</dbReference>
<evidence type="ECO:0000313" key="2">
    <source>
        <dbReference type="Proteomes" id="UP000050795"/>
    </source>
</evidence>
<dbReference type="InterPro" id="IPR036047">
    <property type="entry name" value="F-box-like_dom_sf"/>
</dbReference>
<dbReference type="Pfam" id="PF12937">
    <property type="entry name" value="F-box-like"/>
    <property type="match status" value="1"/>
</dbReference>
<organism evidence="2 3">
    <name type="scientific">Trichobilharzia regenti</name>
    <name type="common">Nasal bird schistosome</name>
    <dbReference type="NCBI Taxonomy" id="157069"/>
    <lineage>
        <taxon>Eukaryota</taxon>
        <taxon>Metazoa</taxon>
        <taxon>Spiralia</taxon>
        <taxon>Lophotrochozoa</taxon>
        <taxon>Platyhelminthes</taxon>
        <taxon>Trematoda</taxon>
        <taxon>Digenea</taxon>
        <taxon>Strigeidida</taxon>
        <taxon>Schistosomatoidea</taxon>
        <taxon>Schistosomatidae</taxon>
        <taxon>Trichobilharzia</taxon>
    </lineage>
</organism>
<dbReference type="Proteomes" id="UP000050795">
    <property type="component" value="Unassembled WGS sequence"/>
</dbReference>
<dbReference type="Gene3D" id="1.20.1280.50">
    <property type="match status" value="1"/>
</dbReference>
<dbReference type="SMART" id="SM00256">
    <property type="entry name" value="FBOX"/>
    <property type="match status" value="1"/>
</dbReference>
<reference evidence="2" key="1">
    <citation type="submission" date="2022-06" db="EMBL/GenBank/DDBJ databases">
        <authorList>
            <person name="Berger JAMES D."/>
            <person name="Berger JAMES D."/>
        </authorList>
    </citation>
    <scope>NUCLEOTIDE SEQUENCE [LARGE SCALE GENOMIC DNA]</scope>
</reference>
<reference evidence="3" key="2">
    <citation type="submission" date="2023-11" db="UniProtKB">
        <authorList>
            <consortium name="WormBaseParasite"/>
        </authorList>
    </citation>
    <scope>IDENTIFICATION</scope>
</reference>
<dbReference type="WBParaSite" id="TREG1_95360.1">
    <property type="protein sequence ID" value="TREG1_95360.1"/>
    <property type="gene ID" value="TREG1_95360"/>
</dbReference>
<sequence length="366" mass="42509">MNQIPVEILFRIYRQLDIKDLENCSVVCKHWNTLINDLCLWTPKCCEKLSEYKWIDRELLILMKLCGIYKMKLFLQHTGTHHQQLNRRQLQHHHQMHPQSGYYMRKLFYRLHALSNENFSCQKDADCRPPSDGENITYYKCLMIGPAMDSSSINQCIIKHMIKASVWDQLPDDFIIPDPYLGRETKLIGRNIMIETPKFNTSMADEPLVNKNRLSGIYLLSNEHQGDGTTQPMPTLIPEIGSLIREYHVIIYTLDIRESGVDDINWDQISLEISAILNILGLDQSLLIVGVGDKYGKEACLSLTQLVDNLQSTILHESTLDVLENQLKAKNSCVQWRVWLTTSNGEDYDNLIQMIHWGLYRNQSIR</sequence>
<evidence type="ECO:0000313" key="3">
    <source>
        <dbReference type="WBParaSite" id="TREG1_95360.1"/>
    </source>
</evidence>
<dbReference type="InterPro" id="IPR001810">
    <property type="entry name" value="F-box_dom"/>
</dbReference>
<dbReference type="SUPFAM" id="SSF81383">
    <property type="entry name" value="F-box domain"/>
    <property type="match status" value="1"/>
</dbReference>
<name>A0AA85KHY5_TRIRE</name>
<evidence type="ECO:0000259" key="1">
    <source>
        <dbReference type="PROSITE" id="PS50181"/>
    </source>
</evidence>
<keyword evidence="2" id="KW-1185">Reference proteome</keyword>
<accession>A0AA85KHY5</accession>
<dbReference type="AlphaFoldDB" id="A0AA85KHY5"/>
<protein>
    <submittedName>
        <fullName evidence="3">F-box domain-containing protein</fullName>
    </submittedName>
</protein>
<proteinExistence type="predicted"/>